<comment type="caution">
    <text evidence="6">The sequence shown here is derived from an EMBL/GenBank/DDBJ whole genome shotgun (WGS) entry which is preliminary data.</text>
</comment>
<keyword evidence="4 5" id="KW-0671">Queuosine biosynthesis</keyword>
<dbReference type="PATRIC" id="fig|1872076.5.peg.1676"/>
<dbReference type="EC" id="2.4.99.17" evidence="5"/>
<proteinExistence type="inferred from homology"/>
<accession>A0A1E3XCN3</accession>
<protein>
    <recommendedName>
        <fullName evidence="5">S-adenosylmethionine:tRNA ribosyltransferase-isomerase</fullName>
        <ecNumber evidence="5">2.4.99.17</ecNumber>
    </recommendedName>
    <alternativeName>
        <fullName evidence="5">Queuosine biosynthesis protein QueA</fullName>
    </alternativeName>
</protein>
<evidence type="ECO:0000256" key="1">
    <source>
        <dbReference type="ARBA" id="ARBA00022490"/>
    </source>
</evidence>
<dbReference type="EMBL" id="MAYW01000029">
    <property type="protein sequence ID" value="ODS33407.1"/>
    <property type="molecule type" value="Genomic_DNA"/>
</dbReference>
<organism evidence="6 7">
    <name type="scientific">Candidatus Scalindua rubra</name>
    <dbReference type="NCBI Taxonomy" id="1872076"/>
    <lineage>
        <taxon>Bacteria</taxon>
        <taxon>Pseudomonadati</taxon>
        <taxon>Planctomycetota</taxon>
        <taxon>Candidatus Brocadiia</taxon>
        <taxon>Candidatus Brocadiales</taxon>
        <taxon>Candidatus Scalinduaceae</taxon>
        <taxon>Candidatus Scalindua</taxon>
    </lineage>
</organism>
<dbReference type="Gene3D" id="2.40.10.240">
    <property type="entry name" value="QueA-like"/>
    <property type="match status" value="1"/>
</dbReference>
<dbReference type="InterPro" id="IPR042118">
    <property type="entry name" value="QueA_dom1"/>
</dbReference>
<comment type="subunit">
    <text evidence="5">Monomer.</text>
</comment>
<evidence type="ECO:0000313" key="6">
    <source>
        <dbReference type="EMBL" id="ODS33407.1"/>
    </source>
</evidence>
<dbReference type="Proteomes" id="UP000094056">
    <property type="component" value="Unassembled WGS sequence"/>
</dbReference>
<dbReference type="NCBIfam" id="TIGR00113">
    <property type="entry name" value="queA"/>
    <property type="match status" value="1"/>
</dbReference>
<keyword evidence="6" id="KW-0413">Isomerase</keyword>
<comment type="subcellular location">
    <subcellularLocation>
        <location evidence="5">Cytoplasm</location>
    </subcellularLocation>
</comment>
<dbReference type="UniPathway" id="UPA00392"/>
<evidence type="ECO:0000256" key="2">
    <source>
        <dbReference type="ARBA" id="ARBA00022679"/>
    </source>
</evidence>
<name>A0A1E3XCN3_9BACT</name>
<dbReference type="SUPFAM" id="SSF111337">
    <property type="entry name" value="QueA-like"/>
    <property type="match status" value="1"/>
</dbReference>
<evidence type="ECO:0000313" key="7">
    <source>
        <dbReference type="Proteomes" id="UP000094056"/>
    </source>
</evidence>
<sequence>MNSDSSKTSYYDYDLPKQFIAQHPIAKRDESRLLVLHRKSSKIEHRRFFEIIEYLNPGDVLVLNDTKVIPAKIIAFKTTGGKIEALIIKEIEDGIWEMLLKSNSRLKENESLFFNDHHVAEGFSLPYSVKGKIVCQNETGSRIIKFENGKEFTNILKNSGQMPLPPYIKRNFENESLRIHDMERYQTIYAKKMGAIAAPTAGLHFTNSLLEKIVNKRIKIAYITLHVGLGTFKTINEENFKKHTMHKEFYIVPKETVSIINKAKSLGKKIIATGTTTCKVLETIARNCKIKESSGWTNLFIYPPFKFKLTDSLITNFHLQRTSLILLVSAFAGKENITTSYEAAINYGYRFYSYGDCMLIL</sequence>
<comment type="similarity">
    <text evidence="5">Belongs to the QueA family.</text>
</comment>
<evidence type="ECO:0000256" key="3">
    <source>
        <dbReference type="ARBA" id="ARBA00022691"/>
    </source>
</evidence>
<evidence type="ECO:0000256" key="4">
    <source>
        <dbReference type="ARBA" id="ARBA00022785"/>
    </source>
</evidence>
<reference evidence="6 7" key="1">
    <citation type="submission" date="2016-07" db="EMBL/GenBank/DDBJ databases">
        <title>Draft genome of Scalindua rubra, obtained from a brine-seawater interface in the Red Sea, sheds light on salt adaptation in anammox bacteria.</title>
        <authorList>
            <person name="Speth D.R."/>
            <person name="Lagkouvardos I."/>
            <person name="Wang Y."/>
            <person name="Qian P.-Y."/>
            <person name="Dutilh B.E."/>
            <person name="Jetten M.S."/>
        </authorList>
    </citation>
    <scope>NUCLEOTIDE SEQUENCE [LARGE SCALE GENOMIC DNA]</scope>
    <source>
        <strain evidence="6">BSI-1</strain>
    </source>
</reference>
<dbReference type="InterPro" id="IPR042119">
    <property type="entry name" value="QueA_dom2"/>
</dbReference>
<dbReference type="InterPro" id="IPR003699">
    <property type="entry name" value="QueA"/>
</dbReference>
<dbReference type="Gene3D" id="3.40.1780.10">
    <property type="entry name" value="QueA-like"/>
    <property type="match status" value="1"/>
</dbReference>
<dbReference type="HAMAP" id="MF_00113">
    <property type="entry name" value="QueA"/>
    <property type="match status" value="1"/>
</dbReference>
<comment type="function">
    <text evidence="5">Transfers and isomerizes the ribose moiety from AdoMet to the 7-aminomethyl group of 7-deazaguanine (preQ1-tRNA) to give epoxyqueuosine (oQ-tRNA).</text>
</comment>
<evidence type="ECO:0000256" key="5">
    <source>
        <dbReference type="HAMAP-Rule" id="MF_00113"/>
    </source>
</evidence>
<dbReference type="NCBIfam" id="NF001140">
    <property type="entry name" value="PRK00147.1"/>
    <property type="match status" value="1"/>
</dbReference>
<keyword evidence="2 5" id="KW-0808">Transferase</keyword>
<dbReference type="GO" id="GO:0051075">
    <property type="term" value="F:S-adenosylmethionine:tRNA ribosyltransferase-isomerase activity"/>
    <property type="evidence" value="ECO:0007669"/>
    <property type="project" value="UniProtKB-EC"/>
</dbReference>
<dbReference type="AlphaFoldDB" id="A0A1E3XCN3"/>
<dbReference type="PANTHER" id="PTHR30307:SF0">
    <property type="entry name" value="S-ADENOSYLMETHIONINE:TRNA RIBOSYLTRANSFERASE-ISOMERASE"/>
    <property type="match status" value="1"/>
</dbReference>
<keyword evidence="3 5" id="KW-0949">S-adenosyl-L-methionine</keyword>
<dbReference type="InterPro" id="IPR036100">
    <property type="entry name" value="QueA_sf"/>
</dbReference>
<gene>
    <name evidence="5" type="primary">queA</name>
    <name evidence="6" type="ORF">SCARUB_01444</name>
</gene>
<dbReference type="Pfam" id="PF02547">
    <property type="entry name" value="Queuosine_synth"/>
    <property type="match status" value="1"/>
</dbReference>
<dbReference type="PANTHER" id="PTHR30307">
    <property type="entry name" value="S-ADENOSYLMETHIONINE:TRNA RIBOSYLTRANSFERASE-ISOMERASE"/>
    <property type="match status" value="1"/>
</dbReference>
<dbReference type="GO" id="GO:0005737">
    <property type="term" value="C:cytoplasm"/>
    <property type="evidence" value="ECO:0007669"/>
    <property type="project" value="UniProtKB-SubCell"/>
</dbReference>
<dbReference type="GO" id="GO:0008616">
    <property type="term" value="P:tRNA queuosine(34) biosynthetic process"/>
    <property type="evidence" value="ECO:0007669"/>
    <property type="project" value="UniProtKB-UniRule"/>
</dbReference>
<comment type="catalytic activity">
    <reaction evidence="5">
        <text>7-aminomethyl-7-carbaguanosine(34) in tRNA + S-adenosyl-L-methionine = epoxyqueuosine(34) in tRNA + adenine + L-methionine + 2 H(+)</text>
        <dbReference type="Rhea" id="RHEA:32155"/>
        <dbReference type="Rhea" id="RHEA-COMP:10342"/>
        <dbReference type="Rhea" id="RHEA-COMP:18582"/>
        <dbReference type="ChEBI" id="CHEBI:15378"/>
        <dbReference type="ChEBI" id="CHEBI:16708"/>
        <dbReference type="ChEBI" id="CHEBI:57844"/>
        <dbReference type="ChEBI" id="CHEBI:59789"/>
        <dbReference type="ChEBI" id="CHEBI:82833"/>
        <dbReference type="ChEBI" id="CHEBI:194443"/>
        <dbReference type="EC" id="2.4.99.17"/>
    </reaction>
</comment>
<comment type="pathway">
    <text evidence="5">tRNA modification; tRNA-queuosine biosynthesis.</text>
</comment>
<keyword evidence="1 5" id="KW-0963">Cytoplasm</keyword>